<dbReference type="GeneID" id="30036066"/>
<feature type="region of interest" description="Disordered" evidence="1">
    <location>
        <begin position="863"/>
        <end position="885"/>
    </location>
</feature>
<sequence>MTTRSNKKRQKEDMKFSIGYSKDVYENPTGSASVVGDTSHNYEEETVEESDEDVDMQDMQDNSNSPRNNRNGNCRNIDPTMAVLPPNSKGIEGVFPEIINSFVGFPVTYATNGPAPYTSESSLAVITTPKFTECQLNIIEIRRLAHTQNLLLKTKKVSEPGNTHVAQRVKGHGILTFNEACIYYYDHTSREAIANCPYYISKATGETYPESIIFCSPVTTSRYIIGSESGSLYYVDISFHENKSTVEDSHSSNGVKLDIEISCFPLAIISGANNVIHLGGSYFMVTSHVNAPMLIELDVTRLNEGLFEEFVEGSTIVPDFVTPYRVIYQLDNLGPILDFYVQNDVSTSANQIIACSAGGTIKRITCGNLPSGVSEFVPVDHIQNIWSGVDAHGQLLIVVGCIGETRIFVLDENDPFFVKSELLEYNGLDLNTETLYFGTMETGTTVFLTESNIVVFPRRGVEILNPISLTPSNDGSKLVKAEIWKDMIVVTTRNTLLLFRYRADTLSLEQISDISLVTVGHEISDLSFVSGYILVSFWHCTELHLYRVSDKKNKIIHVRTSDLADPSCLLSKVALKSPGIRTVLLRGSMSHEDEIMDKLKAYVGLSDGKIIVFEDLTLSKGKDYILGRFPVGLVAHNELLFAISDTLSVSIDTDYNFKSIGGIEASPRTVLKVSEDEGSFAVALGKGFQLIQLNDLQDVQIDEIDLSIKSPTQPLPLSVKPIDDHLALVLWENRILETVDTKKMKSVGEFCLLFNEEFSSLGIVEKDGFKYCYIGGEREAKKPLFSTIDWENYNVSRSVATKGNDALKFGVVRRYMLSADGMPVPDSLQTVQTNGAVYSMFTDGDVALLGVQSSVSKNRMNGISSASSNSLADYPSTIQKQRDLS</sequence>
<dbReference type="RefSeq" id="XP_018733660.1">
    <property type="nucleotide sequence ID" value="XM_018881028.1"/>
</dbReference>
<feature type="domain" description="RSE1/DDB1/CPSF1 first beta-propeller" evidence="2">
    <location>
        <begin position="143"/>
        <end position="300"/>
    </location>
</feature>
<proteinExistence type="predicted"/>
<dbReference type="InterPro" id="IPR050358">
    <property type="entry name" value="RSE1/DDB1/CFT1"/>
</dbReference>
<evidence type="ECO:0000259" key="2">
    <source>
        <dbReference type="Pfam" id="PF10433"/>
    </source>
</evidence>
<dbReference type="KEGG" id="slb:AWJ20_3985"/>
<accession>A0A167C3U7</accession>
<feature type="compositionally biased region" description="Polar residues" evidence="1">
    <location>
        <begin position="863"/>
        <end position="879"/>
    </location>
</feature>
<dbReference type="InterPro" id="IPR015943">
    <property type="entry name" value="WD40/YVTN_repeat-like_dom_sf"/>
</dbReference>
<feature type="region of interest" description="Disordered" evidence="1">
    <location>
        <begin position="1"/>
        <end position="78"/>
    </location>
</feature>
<dbReference type="EMBL" id="CP014500">
    <property type="protein sequence ID" value="ANB11183.1"/>
    <property type="molecule type" value="Genomic_DNA"/>
</dbReference>
<dbReference type="Pfam" id="PF10433">
    <property type="entry name" value="Beta-prop_RSE1_1st"/>
    <property type="match status" value="1"/>
</dbReference>
<evidence type="ECO:0000313" key="3">
    <source>
        <dbReference type="EMBL" id="ANB11183.1"/>
    </source>
</evidence>
<keyword evidence="4" id="KW-1185">Reference proteome</keyword>
<dbReference type="SUPFAM" id="SSF63825">
    <property type="entry name" value="YWTD domain"/>
    <property type="match status" value="1"/>
</dbReference>
<feature type="compositionally biased region" description="Low complexity" evidence="1">
    <location>
        <begin position="62"/>
        <end position="76"/>
    </location>
</feature>
<dbReference type="Proteomes" id="UP000189580">
    <property type="component" value="Chromosome c"/>
</dbReference>
<gene>
    <name evidence="3" type="ORF">AWJ20_3985</name>
</gene>
<dbReference type="PANTHER" id="PTHR10644">
    <property type="entry name" value="DNA REPAIR/RNA PROCESSING CPSF FAMILY"/>
    <property type="match status" value="1"/>
</dbReference>
<dbReference type="AlphaFoldDB" id="A0A167C3U7"/>
<dbReference type="InterPro" id="IPR018846">
    <property type="entry name" value="Beta-prop_RSE1/DDB1/CPSF1_1st"/>
</dbReference>
<feature type="compositionally biased region" description="Polar residues" evidence="1">
    <location>
        <begin position="28"/>
        <end position="39"/>
    </location>
</feature>
<dbReference type="Gene3D" id="2.130.10.10">
    <property type="entry name" value="YVTN repeat-like/Quinoprotein amine dehydrogenase"/>
    <property type="match status" value="2"/>
</dbReference>
<reference evidence="3 4" key="1">
    <citation type="submission" date="2016-02" db="EMBL/GenBank/DDBJ databases">
        <title>Complete genome sequence and transcriptome regulation of the pentose utilising yeast Sugiyamaella lignohabitans.</title>
        <authorList>
            <person name="Bellasio M."/>
            <person name="Peymann A."/>
            <person name="Valli M."/>
            <person name="Sipitzky M."/>
            <person name="Graf A."/>
            <person name="Sauer M."/>
            <person name="Marx H."/>
            <person name="Mattanovich D."/>
        </authorList>
    </citation>
    <scope>NUCLEOTIDE SEQUENCE [LARGE SCALE GENOMIC DNA]</scope>
    <source>
        <strain evidence="3 4">CBS 10342</strain>
    </source>
</reference>
<name>A0A167C3U7_9ASCO</name>
<organism evidence="3 4">
    <name type="scientific">Sugiyamaella lignohabitans</name>
    <dbReference type="NCBI Taxonomy" id="796027"/>
    <lineage>
        <taxon>Eukaryota</taxon>
        <taxon>Fungi</taxon>
        <taxon>Dikarya</taxon>
        <taxon>Ascomycota</taxon>
        <taxon>Saccharomycotina</taxon>
        <taxon>Dipodascomycetes</taxon>
        <taxon>Dipodascales</taxon>
        <taxon>Trichomonascaceae</taxon>
        <taxon>Sugiyamaella</taxon>
    </lineage>
</organism>
<protein>
    <recommendedName>
        <fullName evidence="2">RSE1/DDB1/CPSF1 first beta-propeller domain-containing protein</fullName>
    </recommendedName>
</protein>
<feature type="compositionally biased region" description="Acidic residues" evidence="1">
    <location>
        <begin position="44"/>
        <end position="58"/>
    </location>
</feature>
<evidence type="ECO:0000313" key="4">
    <source>
        <dbReference type="Proteomes" id="UP000189580"/>
    </source>
</evidence>
<evidence type="ECO:0000256" key="1">
    <source>
        <dbReference type="SAM" id="MobiDB-lite"/>
    </source>
</evidence>